<evidence type="ECO:0000256" key="7">
    <source>
        <dbReference type="PROSITE-ProRule" id="PRU00339"/>
    </source>
</evidence>
<evidence type="ECO:0000256" key="5">
    <source>
        <dbReference type="ARBA" id="ARBA00022803"/>
    </source>
</evidence>
<keyword evidence="1" id="KW-0132">Cell division</keyword>
<evidence type="ECO:0000256" key="4">
    <source>
        <dbReference type="ARBA" id="ARBA00022786"/>
    </source>
</evidence>
<keyword evidence="5 7" id="KW-0802">TPR repeat</keyword>
<organism evidence="8 9">
    <name type="scientific">Glossina brevipalpis</name>
    <dbReference type="NCBI Taxonomy" id="37001"/>
    <lineage>
        <taxon>Eukaryota</taxon>
        <taxon>Metazoa</taxon>
        <taxon>Ecdysozoa</taxon>
        <taxon>Arthropoda</taxon>
        <taxon>Hexapoda</taxon>
        <taxon>Insecta</taxon>
        <taxon>Pterygota</taxon>
        <taxon>Neoptera</taxon>
        <taxon>Endopterygota</taxon>
        <taxon>Diptera</taxon>
        <taxon>Brachycera</taxon>
        <taxon>Muscomorpha</taxon>
        <taxon>Hippoboscoidea</taxon>
        <taxon>Glossinidae</taxon>
        <taxon>Glossina</taxon>
    </lineage>
</organism>
<dbReference type="Gene3D" id="1.25.40.10">
    <property type="entry name" value="Tetratricopeptide repeat domain"/>
    <property type="match status" value="2"/>
</dbReference>
<dbReference type="GO" id="GO:0045842">
    <property type="term" value="P:positive regulation of mitotic metaphase/anaphase transition"/>
    <property type="evidence" value="ECO:0007669"/>
    <property type="project" value="TreeGrafter"/>
</dbReference>
<keyword evidence="6" id="KW-0131">Cell cycle</keyword>
<accession>A0A1A9X1T1</accession>
<evidence type="ECO:0000256" key="1">
    <source>
        <dbReference type="ARBA" id="ARBA00022618"/>
    </source>
</evidence>
<evidence type="ECO:0000256" key="6">
    <source>
        <dbReference type="ARBA" id="ARBA00023306"/>
    </source>
</evidence>
<dbReference type="PANTHER" id="PTHR12558">
    <property type="entry name" value="CELL DIVISION CYCLE 16,23,27"/>
    <property type="match status" value="1"/>
</dbReference>
<dbReference type="EnsemblMetazoa" id="GBRI041108-RA">
    <property type="protein sequence ID" value="GBRI041108-PA"/>
    <property type="gene ID" value="GBRI041108"/>
</dbReference>
<name>A0A1A9X1T1_9MUSC</name>
<feature type="repeat" description="TPR" evidence="7">
    <location>
        <begin position="565"/>
        <end position="598"/>
    </location>
</feature>
<reference evidence="8" key="2">
    <citation type="submission" date="2020-05" db="UniProtKB">
        <authorList>
            <consortium name="EnsemblMetazoa"/>
        </authorList>
    </citation>
    <scope>IDENTIFICATION</scope>
    <source>
        <strain evidence="8">IAEA</strain>
    </source>
</reference>
<dbReference type="Pfam" id="PF12895">
    <property type="entry name" value="ANAPC3"/>
    <property type="match status" value="1"/>
</dbReference>
<dbReference type="GO" id="GO:0051301">
    <property type="term" value="P:cell division"/>
    <property type="evidence" value="ECO:0007669"/>
    <property type="project" value="UniProtKB-KW"/>
</dbReference>
<protein>
    <submittedName>
        <fullName evidence="8">Uncharacterized protein</fullName>
    </submittedName>
</protein>
<dbReference type="InterPro" id="IPR011990">
    <property type="entry name" value="TPR-like_helical_dom_sf"/>
</dbReference>
<dbReference type="GO" id="GO:0005680">
    <property type="term" value="C:anaphase-promoting complex"/>
    <property type="evidence" value="ECO:0007669"/>
    <property type="project" value="TreeGrafter"/>
</dbReference>
<dbReference type="SMART" id="SM00028">
    <property type="entry name" value="TPR"/>
    <property type="match status" value="7"/>
</dbReference>
<dbReference type="InterPro" id="IPR019734">
    <property type="entry name" value="TPR_rpt"/>
</dbReference>
<dbReference type="SUPFAM" id="SSF48452">
    <property type="entry name" value="TPR-like"/>
    <property type="match status" value="2"/>
</dbReference>
<evidence type="ECO:0000256" key="3">
    <source>
        <dbReference type="ARBA" id="ARBA00022776"/>
    </source>
</evidence>
<dbReference type="PROSITE" id="PS50005">
    <property type="entry name" value="TPR"/>
    <property type="match status" value="1"/>
</dbReference>
<sequence length="705" mass="80980">MNSINIDISGNSAIGEKEVNINLEYYRKLVKKLCDMRQYQTALFWAEKVACLSLNEPMDVYYKANCMFLLKQYHRAAHTIRFHKLENTNIICYNLLLHCLYEAKEYKEAIGVIDFVEIEFLASSLLNQSLDGQSQKSFGIDEKECNKNEILASINLLKGKIYEAIDNRSVAMDCYVQSLYNSVYCYEALECLVQHEMLTAWEEKELIRQLPLKHQSSEVEGKFITKLYETKLKKYYETMEPLKKGDQTILKNMKIIKELSEKIEKLRSSEASIHKNVISKLSTPFYKIFEDIKDFTFSFQFSLTRASSHSSVLQRSVFESPNHNSTGVICASNTGLALSTCLARLHKSTDVMGAQAERLFYDCEYKKAFKIINELLKIDPYDKVALTVQIGCLIEFGDYNKLFYMAHKLVDHYPDDAISWYAVGCYNDLIGKNDLARSYFAKSTSLNRLYAPAWLAYGHSLAKEDEHDPAIAAYFKAMQIMRGCHLPLLYIGVEYGLTENLELAEKFLYQAMSIAPLDVSVLHELAVINYKCERYETAEEIFRTTVDIISHRAKQNKEQISVRWEPMFNNLGHCCRKNKRYKEALKYHQFALLLKPQTPRTFSAIGFVHALMGNLEEATVCFHKSLALNHECIVTSTILKTCIEDLMNDDSIIEEICGRTNLKSKVFKVDIVEEDLASPMKFECKGDVSKNGDDVDATNRCSKNK</sequence>
<keyword evidence="3" id="KW-0498">Mitosis</keyword>
<dbReference type="GO" id="GO:0031145">
    <property type="term" value="P:anaphase-promoting complex-dependent catabolic process"/>
    <property type="evidence" value="ECO:0007669"/>
    <property type="project" value="TreeGrafter"/>
</dbReference>
<keyword evidence="4" id="KW-0833">Ubl conjugation pathway</keyword>
<dbReference type="STRING" id="37001.A0A1A9X1T1"/>
<proteinExistence type="predicted"/>
<dbReference type="GO" id="GO:0005737">
    <property type="term" value="C:cytoplasm"/>
    <property type="evidence" value="ECO:0007669"/>
    <property type="project" value="TreeGrafter"/>
</dbReference>
<dbReference type="Proteomes" id="UP000091820">
    <property type="component" value="Unassembled WGS sequence"/>
</dbReference>
<dbReference type="AlphaFoldDB" id="A0A1A9X1T1"/>
<evidence type="ECO:0000313" key="9">
    <source>
        <dbReference type="Proteomes" id="UP000091820"/>
    </source>
</evidence>
<dbReference type="VEuPathDB" id="VectorBase:GBRI041108"/>
<dbReference type="GO" id="GO:0016567">
    <property type="term" value="P:protein ubiquitination"/>
    <property type="evidence" value="ECO:0007669"/>
    <property type="project" value="TreeGrafter"/>
</dbReference>
<dbReference type="PANTHER" id="PTHR12558:SF9">
    <property type="entry name" value="CELL DIVISION CYCLE PROTEIN 16 HOMOLOG"/>
    <property type="match status" value="1"/>
</dbReference>
<evidence type="ECO:0000313" key="8">
    <source>
        <dbReference type="EnsemblMetazoa" id="GBRI041108-PA"/>
    </source>
</evidence>
<evidence type="ECO:0000256" key="2">
    <source>
        <dbReference type="ARBA" id="ARBA00022737"/>
    </source>
</evidence>
<keyword evidence="2" id="KW-0677">Repeat</keyword>
<reference evidence="9" key="1">
    <citation type="submission" date="2014-03" db="EMBL/GenBank/DDBJ databases">
        <authorList>
            <person name="Aksoy S."/>
            <person name="Warren W."/>
            <person name="Wilson R.K."/>
        </authorList>
    </citation>
    <scope>NUCLEOTIDE SEQUENCE [LARGE SCALE GENOMIC DNA]</scope>
    <source>
        <strain evidence="9">IAEA</strain>
    </source>
</reference>
<keyword evidence="9" id="KW-1185">Reference proteome</keyword>